<evidence type="ECO:0008006" key="3">
    <source>
        <dbReference type="Google" id="ProtNLM"/>
    </source>
</evidence>
<sequence length="129" mass="14944">MTYGVGVWRGISNQIALVKSHTTMVRKEGTHISFWDDRWAGNTTLRNDFHSLWKLSKKKEAMVDELINGEGSNLIWDLDFSRDLRHDEMESLEGLRPDYRVKMRDFGQARVRVVSQSKAATTSSEERKV</sequence>
<dbReference type="EMBL" id="MVGT01003560">
    <property type="protein sequence ID" value="OVA03694.1"/>
    <property type="molecule type" value="Genomic_DNA"/>
</dbReference>
<evidence type="ECO:0000313" key="1">
    <source>
        <dbReference type="EMBL" id="OVA03694.1"/>
    </source>
</evidence>
<protein>
    <recommendedName>
        <fullName evidence="3">Reverse transcriptase zinc-binding domain</fullName>
    </recommendedName>
</protein>
<keyword evidence="2" id="KW-1185">Reference proteome</keyword>
<gene>
    <name evidence="1" type="ORF">BVC80_875g9</name>
</gene>
<dbReference type="OrthoDB" id="1002412at2759"/>
<comment type="caution">
    <text evidence="1">The sequence shown here is derived from an EMBL/GenBank/DDBJ whole genome shotgun (WGS) entry which is preliminary data.</text>
</comment>
<dbReference type="Proteomes" id="UP000195402">
    <property type="component" value="Unassembled WGS sequence"/>
</dbReference>
<evidence type="ECO:0000313" key="2">
    <source>
        <dbReference type="Proteomes" id="UP000195402"/>
    </source>
</evidence>
<dbReference type="AlphaFoldDB" id="A0A200PZQ6"/>
<organism evidence="1 2">
    <name type="scientific">Macleaya cordata</name>
    <name type="common">Five-seeded plume-poppy</name>
    <name type="synonym">Bocconia cordata</name>
    <dbReference type="NCBI Taxonomy" id="56857"/>
    <lineage>
        <taxon>Eukaryota</taxon>
        <taxon>Viridiplantae</taxon>
        <taxon>Streptophyta</taxon>
        <taxon>Embryophyta</taxon>
        <taxon>Tracheophyta</taxon>
        <taxon>Spermatophyta</taxon>
        <taxon>Magnoliopsida</taxon>
        <taxon>Ranunculales</taxon>
        <taxon>Papaveraceae</taxon>
        <taxon>Papaveroideae</taxon>
        <taxon>Macleaya</taxon>
    </lineage>
</organism>
<name>A0A200PZQ6_MACCD</name>
<proteinExistence type="predicted"/>
<accession>A0A200PZQ6</accession>
<reference evidence="1 2" key="1">
    <citation type="journal article" date="2017" name="Mol. Plant">
        <title>The Genome of Medicinal Plant Macleaya cordata Provides New Insights into Benzylisoquinoline Alkaloids Metabolism.</title>
        <authorList>
            <person name="Liu X."/>
            <person name="Liu Y."/>
            <person name="Huang P."/>
            <person name="Ma Y."/>
            <person name="Qing Z."/>
            <person name="Tang Q."/>
            <person name="Cao H."/>
            <person name="Cheng P."/>
            <person name="Zheng Y."/>
            <person name="Yuan Z."/>
            <person name="Zhou Y."/>
            <person name="Liu J."/>
            <person name="Tang Z."/>
            <person name="Zhuo Y."/>
            <person name="Zhang Y."/>
            <person name="Yu L."/>
            <person name="Huang J."/>
            <person name="Yang P."/>
            <person name="Peng Q."/>
            <person name="Zhang J."/>
            <person name="Jiang W."/>
            <person name="Zhang Z."/>
            <person name="Lin K."/>
            <person name="Ro D.K."/>
            <person name="Chen X."/>
            <person name="Xiong X."/>
            <person name="Shang Y."/>
            <person name="Huang S."/>
            <person name="Zeng J."/>
        </authorList>
    </citation>
    <scope>NUCLEOTIDE SEQUENCE [LARGE SCALE GENOMIC DNA]</scope>
    <source>
        <strain evidence="2">cv. BLH2017</strain>
        <tissue evidence="1">Root</tissue>
    </source>
</reference>
<dbReference type="InParanoid" id="A0A200PZQ6"/>